<feature type="compositionally biased region" description="Basic and acidic residues" evidence="1">
    <location>
        <begin position="257"/>
        <end position="294"/>
    </location>
</feature>
<gene>
    <name evidence="2" type="ORF">ZEAMMB73_Zm00001d047165</name>
</gene>
<organism evidence="2">
    <name type="scientific">Zea mays</name>
    <name type="common">Maize</name>
    <dbReference type="NCBI Taxonomy" id="4577"/>
    <lineage>
        <taxon>Eukaryota</taxon>
        <taxon>Viridiplantae</taxon>
        <taxon>Streptophyta</taxon>
        <taxon>Embryophyta</taxon>
        <taxon>Tracheophyta</taxon>
        <taxon>Spermatophyta</taxon>
        <taxon>Magnoliopsida</taxon>
        <taxon>Liliopsida</taxon>
        <taxon>Poales</taxon>
        <taxon>Poaceae</taxon>
        <taxon>PACMAD clade</taxon>
        <taxon>Panicoideae</taxon>
        <taxon>Andropogonodae</taxon>
        <taxon>Andropogoneae</taxon>
        <taxon>Tripsacinae</taxon>
        <taxon>Zea</taxon>
    </lineage>
</organism>
<evidence type="ECO:0000256" key="1">
    <source>
        <dbReference type="SAM" id="MobiDB-lite"/>
    </source>
</evidence>
<feature type="compositionally biased region" description="Low complexity" evidence="1">
    <location>
        <begin position="89"/>
        <end position="109"/>
    </location>
</feature>
<dbReference type="PANTHER" id="PTHR46250:SF15">
    <property type="entry name" value="OS01G0523800 PROTEIN"/>
    <property type="match status" value="1"/>
</dbReference>
<dbReference type="PANTHER" id="PTHR46250">
    <property type="entry name" value="MYB/SANT-LIKE DNA-BINDING DOMAIN PROTEIN-RELATED"/>
    <property type="match status" value="1"/>
</dbReference>
<dbReference type="EMBL" id="CM000785">
    <property type="protein sequence ID" value="AQL05777.1"/>
    <property type="molecule type" value="Genomic_DNA"/>
</dbReference>
<dbReference type="ExpressionAtlas" id="A0A1D6P7G7">
    <property type="expression patterns" value="baseline"/>
</dbReference>
<dbReference type="AlphaFoldDB" id="A0A1D6P7G7"/>
<protein>
    <submittedName>
        <fullName evidence="2">Uncharacterized protein</fullName>
    </submittedName>
</protein>
<evidence type="ECO:0000313" key="2">
    <source>
        <dbReference type="EMBL" id="AQL05777.1"/>
    </source>
</evidence>
<proteinExistence type="predicted"/>
<name>A0A1D6P7G7_MAIZE</name>
<reference evidence="2" key="1">
    <citation type="submission" date="2015-12" db="EMBL/GenBank/DDBJ databases">
        <title>Update maize B73 reference genome by single molecule sequencing technologies.</title>
        <authorList>
            <consortium name="Maize Genome Sequencing Project"/>
            <person name="Ware D."/>
        </authorList>
    </citation>
    <scope>NUCLEOTIDE SEQUENCE</scope>
    <source>
        <tissue evidence="2">Seedling</tissue>
    </source>
</reference>
<accession>A0A1D6P7G7</accession>
<feature type="region of interest" description="Disordered" evidence="1">
    <location>
        <begin position="254"/>
        <end position="303"/>
    </location>
</feature>
<sequence length="303" mass="33468">MPDLSLCRIHRRGLTHGRLPDPGEPRRHPHRRALVGLPVAAPRIGIVHRRCVRVLPGLRHSGLPNPVEPRRHPHCRALAGLPVVAPRSAPSAINASGSSSPTSAHSRTSFPAPTPRTLLASRSEEYMLLFRLPPDKNNPDAKGLYGVSFPYYDELSMVYSKDMATGEGAEDMTDAVKNLEEELVCVNANDEEVGEDMTFVETPRRYVDSTSSSSKKRKKEWKGMKTASSDPLLDVFNEVSGDLKVATMSIGKMAQAMDREASNQEKARDEDPQQKLREKAINEMKQQGERERGQSEGASLAVE</sequence>
<feature type="region of interest" description="Disordered" evidence="1">
    <location>
        <begin position="89"/>
        <end position="115"/>
    </location>
</feature>